<feature type="domain" description="HTH cro/C1-type" evidence="1">
    <location>
        <begin position="21"/>
        <end position="75"/>
    </location>
</feature>
<comment type="caution">
    <text evidence="2">The sequence shown here is derived from an EMBL/GenBank/DDBJ whole genome shotgun (WGS) entry which is preliminary data.</text>
</comment>
<dbReference type="SMART" id="SM00530">
    <property type="entry name" value="HTH_XRE"/>
    <property type="match status" value="1"/>
</dbReference>
<gene>
    <name evidence="2" type="ORF">GCM10010191_42720</name>
</gene>
<dbReference type="CDD" id="cd00093">
    <property type="entry name" value="HTH_XRE"/>
    <property type="match status" value="1"/>
</dbReference>
<protein>
    <submittedName>
        <fullName evidence="2">Helix-turn-helix transcriptional regulator</fullName>
    </submittedName>
</protein>
<evidence type="ECO:0000259" key="1">
    <source>
        <dbReference type="PROSITE" id="PS50943"/>
    </source>
</evidence>
<dbReference type="Pfam" id="PF13560">
    <property type="entry name" value="HTH_31"/>
    <property type="match status" value="1"/>
</dbReference>
<organism evidence="2 3">
    <name type="scientific">Actinomadura vinacea</name>
    <dbReference type="NCBI Taxonomy" id="115336"/>
    <lineage>
        <taxon>Bacteria</taxon>
        <taxon>Bacillati</taxon>
        <taxon>Actinomycetota</taxon>
        <taxon>Actinomycetes</taxon>
        <taxon>Streptosporangiales</taxon>
        <taxon>Thermomonosporaceae</taxon>
        <taxon>Actinomadura</taxon>
    </lineage>
</organism>
<accession>A0ABP5WH21</accession>
<keyword evidence="3" id="KW-1185">Reference proteome</keyword>
<name>A0ABP5WH21_9ACTN</name>
<reference evidence="3" key="1">
    <citation type="journal article" date="2019" name="Int. J. Syst. Evol. Microbiol.">
        <title>The Global Catalogue of Microorganisms (GCM) 10K type strain sequencing project: providing services to taxonomists for standard genome sequencing and annotation.</title>
        <authorList>
            <consortium name="The Broad Institute Genomics Platform"/>
            <consortium name="The Broad Institute Genome Sequencing Center for Infectious Disease"/>
            <person name="Wu L."/>
            <person name="Ma J."/>
        </authorList>
    </citation>
    <scope>NUCLEOTIDE SEQUENCE [LARGE SCALE GENOMIC DNA]</scope>
    <source>
        <strain evidence="3">JCM 3325</strain>
    </source>
</reference>
<dbReference type="InterPro" id="IPR001387">
    <property type="entry name" value="Cro/C1-type_HTH"/>
</dbReference>
<dbReference type="Gene3D" id="1.10.260.40">
    <property type="entry name" value="lambda repressor-like DNA-binding domains"/>
    <property type="match status" value="1"/>
</dbReference>
<dbReference type="InterPro" id="IPR010982">
    <property type="entry name" value="Lambda_DNA-bd_dom_sf"/>
</dbReference>
<dbReference type="SUPFAM" id="SSF47413">
    <property type="entry name" value="lambda repressor-like DNA-binding domains"/>
    <property type="match status" value="1"/>
</dbReference>
<dbReference type="RefSeq" id="WP_344591022.1">
    <property type="nucleotide sequence ID" value="NZ_BAAARW010000016.1"/>
</dbReference>
<dbReference type="InterPro" id="IPR043917">
    <property type="entry name" value="DUF5753"/>
</dbReference>
<sequence length="269" mass="29980">MVNRKRLDPTESAAALFGAKLRKLRDQAGLSQAELAKELDYSHDTISKVETASQAPSPEFAKRADDYFETDEQFQELQPLAAKEGIPVFFRPYADLEWTATAVRVYEPFVVTGLFQTQDYAREVLRPGQRASKLEQSISTRMGRQGILTREDPPWIVVLIQETAVLKVVGNQDTTKDQLGKLLELVAEPHINVRVVPKDAQVFPSGGFTLFSRDDEPDIGYVEGAAIGGRVVELSSQVGELRKLWDMIGTAAMTDLASEALIREVWENL</sequence>
<dbReference type="Pfam" id="PF19054">
    <property type="entry name" value="DUF5753"/>
    <property type="match status" value="1"/>
</dbReference>
<dbReference type="EMBL" id="BAAARW010000016">
    <property type="protein sequence ID" value="GAA2425797.1"/>
    <property type="molecule type" value="Genomic_DNA"/>
</dbReference>
<evidence type="ECO:0000313" key="3">
    <source>
        <dbReference type="Proteomes" id="UP001501231"/>
    </source>
</evidence>
<evidence type="ECO:0000313" key="2">
    <source>
        <dbReference type="EMBL" id="GAA2425797.1"/>
    </source>
</evidence>
<dbReference type="Proteomes" id="UP001501231">
    <property type="component" value="Unassembled WGS sequence"/>
</dbReference>
<dbReference type="PROSITE" id="PS50943">
    <property type="entry name" value="HTH_CROC1"/>
    <property type="match status" value="1"/>
</dbReference>
<proteinExistence type="predicted"/>